<feature type="domain" description="Reverse transcriptase/retrotransposon-derived protein RNase H-like" evidence="1">
    <location>
        <begin position="49"/>
        <end position="141"/>
    </location>
</feature>
<sequence length="237" mass="26896">MNGSSGYNQIRMAVDDEKTTFQTLKDTKVEEPARVETIARSFGLHQKDQSCQNAFDNINKYLLNPSILSALASEKPLILYIAVQETSLGALLVQENDNGKKCALYYLSRTLTGAEFNYSPIEKMCLVLSFAIDKLRNYMQTFTIHLVAKADLVKYILSRLVIAGCLGKWVIILQQYDIIYIPQKAVKGQTLADFLADHPVPSNWKLWDNLRMDIKRHAAADDLESCFTIYASKQFRN</sequence>
<accession>A0A5A7U7B7</accession>
<dbReference type="Proteomes" id="UP000321393">
    <property type="component" value="Unassembled WGS sequence"/>
</dbReference>
<evidence type="ECO:0000313" key="3">
    <source>
        <dbReference type="EMBL" id="TYJ98139.1"/>
    </source>
</evidence>
<gene>
    <name evidence="3" type="ORF">E5676_scaffold180G00170</name>
    <name evidence="2" type="ORF">E6C27_scaffold355G001180</name>
</gene>
<evidence type="ECO:0000313" key="2">
    <source>
        <dbReference type="EMBL" id="KAA0050267.1"/>
    </source>
</evidence>
<dbReference type="EMBL" id="SSTD01018169">
    <property type="protein sequence ID" value="TYJ98139.1"/>
    <property type="molecule type" value="Genomic_DNA"/>
</dbReference>
<comment type="caution">
    <text evidence="2">The sequence shown here is derived from an EMBL/GenBank/DDBJ whole genome shotgun (WGS) entry which is preliminary data.</text>
</comment>
<dbReference type="EMBL" id="SSTE01011875">
    <property type="protein sequence ID" value="KAA0050267.1"/>
    <property type="molecule type" value="Genomic_DNA"/>
</dbReference>
<evidence type="ECO:0000313" key="5">
    <source>
        <dbReference type="Proteomes" id="UP000321947"/>
    </source>
</evidence>
<dbReference type="InterPro" id="IPR041577">
    <property type="entry name" value="RT_RNaseH_2"/>
</dbReference>
<dbReference type="SUPFAM" id="SSF56672">
    <property type="entry name" value="DNA/RNA polymerases"/>
    <property type="match status" value="1"/>
</dbReference>
<organism evidence="2 4">
    <name type="scientific">Cucumis melo var. makuwa</name>
    <name type="common">Oriental melon</name>
    <dbReference type="NCBI Taxonomy" id="1194695"/>
    <lineage>
        <taxon>Eukaryota</taxon>
        <taxon>Viridiplantae</taxon>
        <taxon>Streptophyta</taxon>
        <taxon>Embryophyta</taxon>
        <taxon>Tracheophyta</taxon>
        <taxon>Spermatophyta</taxon>
        <taxon>Magnoliopsida</taxon>
        <taxon>eudicotyledons</taxon>
        <taxon>Gunneridae</taxon>
        <taxon>Pentapetalae</taxon>
        <taxon>rosids</taxon>
        <taxon>fabids</taxon>
        <taxon>Cucurbitales</taxon>
        <taxon>Cucurbitaceae</taxon>
        <taxon>Benincaseae</taxon>
        <taxon>Cucumis</taxon>
    </lineage>
</organism>
<reference evidence="4 5" key="1">
    <citation type="submission" date="2019-08" db="EMBL/GenBank/DDBJ databases">
        <title>Draft genome sequences of two oriental melons (Cucumis melo L. var makuwa).</title>
        <authorList>
            <person name="Kwon S.-Y."/>
        </authorList>
    </citation>
    <scope>NUCLEOTIDE SEQUENCE [LARGE SCALE GENOMIC DNA]</scope>
    <source>
        <strain evidence="5">cv. Chang Bougi</strain>
        <strain evidence="4">cv. SW 3</strain>
        <tissue evidence="2">Leaf</tissue>
    </source>
</reference>
<evidence type="ECO:0000313" key="4">
    <source>
        <dbReference type="Proteomes" id="UP000321393"/>
    </source>
</evidence>
<dbReference type="InterPro" id="IPR043502">
    <property type="entry name" value="DNA/RNA_pol_sf"/>
</dbReference>
<dbReference type="PANTHER" id="PTHR48475">
    <property type="entry name" value="RIBONUCLEASE H"/>
    <property type="match status" value="1"/>
</dbReference>
<dbReference type="OrthoDB" id="1426770at2759"/>
<dbReference type="Proteomes" id="UP000321947">
    <property type="component" value="Unassembled WGS sequence"/>
</dbReference>
<dbReference type="PANTHER" id="PTHR48475:SF1">
    <property type="entry name" value="RNASE H TYPE-1 DOMAIN-CONTAINING PROTEIN"/>
    <property type="match status" value="1"/>
</dbReference>
<evidence type="ECO:0000259" key="1">
    <source>
        <dbReference type="Pfam" id="PF17919"/>
    </source>
</evidence>
<dbReference type="Pfam" id="PF17919">
    <property type="entry name" value="RT_RNaseH_2"/>
    <property type="match status" value="1"/>
</dbReference>
<dbReference type="AlphaFoldDB" id="A0A5A7U7B7"/>
<proteinExistence type="predicted"/>
<name>A0A5A7U7B7_CUCMM</name>
<protein>
    <recommendedName>
        <fullName evidence="1">Reverse transcriptase/retrotransposon-derived protein RNase H-like domain-containing protein</fullName>
    </recommendedName>
</protein>